<evidence type="ECO:0000313" key="9">
    <source>
        <dbReference type="EMBL" id="ONF44062.1"/>
    </source>
</evidence>
<dbReference type="AlphaFoldDB" id="A0A1V2DTT3"/>
<keyword evidence="10" id="KW-1185">Reference proteome</keyword>
<dbReference type="GO" id="GO:0004368">
    <property type="term" value="F:glycerol-3-phosphate dehydrogenase (quinone) activity"/>
    <property type="evidence" value="ECO:0007669"/>
    <property type="project" value="InterPro"/>
</dbReference>
<dbReference type="Gene3D" id="1.10.8.870">
    <property type="entry name" value="Alpha-glycerophosphate oxidase, cap domain"/>
    <property type="match status" value="1"/>
</dbReference>
<dbReference type="GO" id="GO:0046168">
    <property type="term" value="P:glycerol-3-phosphate catabolic process"/>
    <property type="evidence" value="ECO:0007669"/>
    <property type="project" value="TreeGrafter"/>
</dbReference>
<dbReference type="Gene3D" id="3.50.50.60">
    <property type="entry name" value="FAD/NAD(P)-binding domain"/>
    <property type="match status" value="1"/>
</dbReference>
<dbReference type="Proteomes" id="UP000189339">
    <property type="component" value="Unassembled WGS sequence"/>
</dbReference>
<keyword evidence="5" id="KW-0274">FAD</keyword>
<dbReference type="InterPro" id="IPR031656">
    <property type="entry name" value="DAO_C"/>
</dbReference>
<evidence type="ECO:0000259" key="7">
    <source>
        <dbReference type="Pfam" id="PF01266"/>
    </source>
</evidence>
<dbReference type="InterPro" id="IPR038299">
    <property type="entry name" value="DAO_C_sf"/>
</dbReference>
<keyword evidence="6" id="KW-0560">Oxidoreductase</keyword>
<feature type="domain" description="FAD dependent oxidoreductase" evidence="7">
    <location>
        <begin position="18"/>
        <end position="370"/>
    </location>
</feature>
<sequence length="529" mass="59082">MQRQRILSDLARGDATFDVVVVGGGITGAGVAREAAGSGLRTLLVEQRDFAWGTSSRSSKMVHGGLRYLGRGHPGLTREALRERERLLAEAPGLVERLPFIMPHRQGRFPGPRLFQLLLRIYDRMAGVRTRRWLPSHEARTWVPGLGGSDLRGASLFLDAVTDDARLVLRVLEEARRDGALCLNYVRAESVRRDDGRVSGLVLRDQESDRSFTVHTPRVINASGAWACDLQRDPAKVRLRPLRGSHLVLPWSRLPVSCAVSLLHPRDRRPVFAFPWSGMTVLGTTDLDHTPPLNQEPGITPEEVHYLLAIAEELFPGTRLSHQDIVSTWAGVRPVVTDGEGRRPPSGESREHVMWQDAGLLTIAGGKLTTFRTMARQALIAALGPDQAGRLRPESQPLFRPAAVQPRPAGVSRLTWRRLLGYHGQALDELMAAAEPAPIAGTGTLWAELVWACRREAVVHLDDLLLRRTRLGLVLPDGADALLPDIRRRCQPALGWTDERWQWEVRRYRQIHRAAYRLPDESRNPTHDH</sequence>
<reference evidence="9 10" key="1">
    <citation type="submission" date="2016-12" db="EMBL/GenBank/DDBJ databases">
        <title>Marinobacter lutaoensis whole genome sequencing.</title>
        <authorList>
            <person name="Verma A."/>
            <person name="Krishnamurthi S."/>
        </authorList>
    </citation>
    <scope>NUCLEOTIDE SEQUENCE [LARGE SCALE GENOMIC DNA]</scope>
    <source>
        <strain evidence="9 10">T5054</strain>
    </source>
</reference>
<accession>A0A1V2DTT3</accession>
<dbReference type="SUPFAM" id="SSF51905">
    <property type="entry name" value="FAD/NAD(P)-binding domain"/>
    <property type="match status" value="1"/>
</dbReference>
<dbReference type="RefSeq" id="WP_076723942.1">
    <property type="nucleotide sequence ID" value="NZ_MSCW01000005.1"/>
</dbReference>
<dbReference type="InterPro" id="IPR000447">
    <property type="entry name" value="G3P_DH_FAD-dep"/>
</dbReference>
<proteinExistence type="inferred from homology"/>
<dbReference type="Gene3D" id="3.30.9.10">
    <property type="entry name" value="D-Amino Acid Oxidase, subunit A, domain 2"/>
    <property type="match status" value="1"/>
</dbReference>
<dbReference type="Pfam" id="PF16901">
    <property type="entry name" value="DAO_C"/>
    <property type="match status" value="1"/>
</dbReference>
<dbReference type="OrthoDB" id="9766796at2"/>
<keyword evidence="3" id="KW-0285">Flavoprotein</keyword>
<evidence type="ECO:0000256" key="3">
    <source>
        <dbReference type="ARBA" id="ARBA00022630"/>
    </source>
</evidence>
<keyword evidence="4" id="KW-0319">Glycerol metabolism</keyword>
<dbReference type="PRINTS" id="PR01001">
    <property type="entry name" value="FADG3PDH"/>
</dbReference>
<evidence type="ECO:0000256" key="1">
    <source>
        <dbReference type="ARBA" id="ARBA00001974"/>
    </source>
</evidence>
<dbReference type="InterPro" id="IPR036188">
    <property type="entry name" value="FAD/NAD-bd_sf"/>
</dbReference>
<dbReference type="PANTHER" id="PTHR11985">
    <property type="entry name" value="GLYCEROL-3-PHOSPHATE DEHYDROGENASE"/>
    <property type="match status" value="1"/>
</dbReference>
<dbReference type="InterPro" id="IPR006076">
    <property type="entry name" value="FAD-dep_OxRdtase"/>
</dbReference>
<dbReference type="PANTHER" id="PTHR11985:SF35">
    <property type="entry name" value="ANAEROBIC GLYCEROL-3-PHOSPHATE DEHYDROGENASE SUBUNIT A"/>
    <property type="match status" value="1"/>
</dbReference>
<dbReference type="Pfam" id="PF01266">
    <property type="entry name" value="DAO"/>
    <property type="match status" value="1"/>
</dbReference>
<comment type="caution">
    <text evidence="9">The sequence shown here is derived from an EMBL/GenBank/DDBJ whole genome shotgun (WGS) entry which is preliminary data.</text>
</comment>
<dbReference type="EMBL" id="MSCW01000005">
    <property type="protein sequence ID" value="ONF44062.1"/>
    <property type="molecule type" value="Genomic_DNA"/>
</dbReference>
<feature type="domain" description="Alpha-glycerophosphate oxidase C-terminal" evidence="8">
    <location>
        <begin position="410"/>
        <end position="500"/>
    </location>
</feature>
<gene>
    <name evidence="9" type="ORF">BTO32_07160</name>
</gene>
<name>A0A1V2DTT3_9GAMM</name>
<evidence type="ECO:0000259" key="8">
    <source>
        <dbReference type="Pfam" id="PF16901"/>
    </source>
</evidence>
<evidence type="ECO:0000256" key="5">
    <source>
        <dbReference type="ARBA" id="ARBA00022827"/>
    </source>
</evidence>
<comment type="similarity">
    <text evidence="2">Belongs to the FAD-dependent glycerol-3-phosphate dehydrogenase family.</text>
</comment>
<evidence type="ECO:0000256" key="6">
    <source>
        <dbReference type="ARBA" id="ARBA00023002"/>
    </source>
</evidence>
<evidence type="ECO:0000256" key="4">
    <source>
        <dbReference type="ARBA" id="ARBA00022798"/>
    </source>
</evidence>
<evidence type="ECO:0000256" key="2">
    <source>
        <dbReference type="ARBA" id="ARBA00007330"/>
    </source>
</evidence>
<dbReference type="STRING" id="135739.BTO32_07160"/>
<evidence type="ECO:0000313" key="10">
    <source>
        <dbReference type="Proteomes" id="UP000189339"/>
    </source>
</evidence>
<dbReference type="GO" id="GO:0006071">
    <property type="term" value="P:glycerol metabolic process"/>
    <property type="evidence" value="ECO:0007669"/>
    <property type="project" value="UniProtKB-KW"/>
</dbReference>
<protein>
    <submittedName>
        <fullName evidence="9">FAD-dependent oxidoreductase</fullName>
    </submittedName>
</protein>
<organism evidence="9 10">
    <name type="scientific">Marinobacter lutaoensis</name>
    <dbReference type="NCBI Taxonomy" id="135739"/>
    <lineage>
        <taxon>Bacteria</taxon>
        <taxon>Pseudomonadati</taxon>
        <taxon>Pseudomonadota</taxon>
        <taxon>Gammaproteobacteria</taxon>
        <taxon>Pseudomonadales</taxon>
        <taxon>Marinobacteraceae</taxon>
        <taxon>Marinobacter</taxon>
    </lineage>
</organism>
<comment type="cofactor">
    <cofactor evidence="1">
        <name>FAD</name>
        <dbReference type="ChEBI" id="CHEBI:57692"/>
    </cofactor>
</comment>